<evidence type="ECO:0000256" key="1">
    <source>
        <dbReference type="SAM" id="MobiDB-lite"/>
    </source>
</evidence>
<dbReference type="EMBL" id="JARJCN010000005">
    <property type="protein sequence ID" value="KAJ7100738.1"/>
    <property type="molecule type" value="Genomic_DNA"/>
</dbReference>
<feature type="region of interest" description="Disordered" evidence="1">
    <location>
        <begin position="302"/>
        <end position="351"/>
    </location>
</feature>
<feature type="compositionally biased region" description="Basic and acidic residues" evidence="1">
    <location>
        <begin position="312"/>
        <end position="321"/>
    </location>
</feature>
<sequence length="351" mass="39095">MPFSSPFHRDRLLRTKEYTASSLFSSSFAFYKEGKGHALKVFAPGPIDPNGPAPADAIIIAVGMVSESNMWLSPSGNWSPNSKYQKPFSDAKYTFQITKPIYDPTFKEDFPITVAALQKVQTSISVTGNNKWLLDQDGSEDTIRFATRVFETKDPDPEAEEPIDIRTWPVKDGQEQLEQIAKTHCVREFIVYDTENSRVEPLDIARKLKGALVECSFKVKHYCFGSNDSFNGEIEQIVILRPAPKQTPSPYKGGTRPYRPPAMSPSEIHAREQLAVEHFTPPIAVAGPSILPVYPTTVVPKRKASVEPQGSDNKRGRRDSTETLDEEDEVGTLVKGKRIETSSESGNNNTE</sequence>
<name>A0AAD6UGN0_9AGAR</name>
<evidence type="ECO:0000313" key="2">
    <source>
        <dbReference type="EMBL" id="KAJ7100738.1"/>
    </source>
</evidence>
<dbReference type="AlphaFoldDB" id="A0AAD6UGN0"/>
<keyword evidence="3" id="KW-1185">Reference proteome</keyword>
<comment type="caution">
    <text evidence="2">The sequence shown here is derived from an EMBL/GenBank/DDBJ whole genome shotgun (WGS) entry which is preliminary data.</text>
</comment>
<proteinExistence type="predicted"/>
<organism evidence="2 3">
    <name type="scientific">Mycena belliarum</name>
    <dbReference type="NCBI Taxonomy" id="1033014"/>
    <lineage>
        <taxon>Eukaryota</taxon>
        <taxon>Fungi</taxon>
        <taxon>Dikarya</taxon>
        <taxon>Basidiomycota</taxon>
        <taxon>Agaricomycotina</taxon>
        <taxon>Agaricomycetes</taxon>
        <taxon>Agaricomycetidae</taxon>
        <taxon>Agaricales</taxon>
        <taxon>Marasmiineae</taxon>
        <taxon>Mycenaceae</taxon>
        <taxon>Mycena</taxon>
    </lineage>
</organism>
<gene>
    <name evidence="2" type="ORF">B0H15DRAFT_1018063</name>
</gene>
<dbReference type="Proteomes" id="UP001222325">
    <property type="component" value="Unassembled WGS sequence"/>
</dbReference>
<reference evidence="2" key="1">
    <citation type="submission" date="2023-03" db="EMBL/GenBank/DDBJ databases">
        <title>Massive genome expansion in bonnet fungi (Mycena s.s.) driven by repeated elements and novel gene families across ecological guilds.</title>
        <authorList>
            <consortium name="Lawrence Berkeley National Laboratory"/>
            <person name="Harder C.B."/>
            <person name="Miyauchi S."/>
            <person name="Viragh M."/>
            <person name="Kuo A."/>
            <person name="Thoen E."/>
            <person name="Andreopoulos B."/>
            <person name="Lu D."/>
            <person name="Skrede I."/>
            <person name="Drula E."/>
            <person name="Henrissat B."/>
            <person name="Morin E."/>
            <person name="Kohler A."/>
            <person name="Barry K."/>
            <person name="LaButti K."/>
            <person name="Morin E."/>
            <person name="Salamov A."/>
            <person name="Lipzen A."/>
            <person name="Mereny Z."/>
            <person name="Hegedus B."/>
            <person name="Baldrian P."/>
            <person name="Stursova M."/>
            <person name="Weitz H."/>
            <person name="Taylor A."/>
            <person name="Grigoriev I.V."/>
            <person name="Nagy L.G."/>
            <person name="Martin F."/>
            <person name="Kauserud H."/>
        </authorList>
    </citation>
    <scope>NUCLEOTIDE SEQUENCE</scope>
    <source>
        <strain evidence="2">CBHHK173m</strain>
    </source>
</reference>
<feature type="compositionally biased region" description="Polar residues" evidence="1">
    <location>
        <begin position="342"/>
        <end position="351"/>
    </location>
</feature>
<protein>
    <submittedName>
        <fullName evidence="2">Uncharacterized protein</fullName>
    </submittedName>
</protein>
<accession>A0AAD6UGN0</accession>
<evidence type="ECO:0000313" key="3">
    <source>
        <dbReference type="Proteomes" id="UP001222325"/>
    </source>
</evidence>